<evidence type="ECO:0000313" key="2">
    <source>
        <dbReference type="Proteomes" id="UP000288716"/>
    </source>
</evidence>
<dbReference type="Gene3D" id="3.30.40.10">
    <property type="entry name" value="Zinc/RING finger domain, C3HC4 (zinc finger)"/>
    <property type="match status" value="1"/>
</dbReference>
<dbReference type="AlphaFoldDB" id="A0A443SKW7"/>
<accession>A0A443SKW7</accession>
<protein>
    <submittedName>
        <fullName evidence="1">Uncharacterized protein</fullName>
    </submittedName>
</protein>
<keyword evidence="2" id="KW-1185">Reference proteome</keyword>
<dbReference type="EMBL" id="NCKV01001534">
    <property type="protein sequence ID" value="RWS28176.1"/>
    <property type="molecule type" value="Genomic_DNA"/>
</dbReference>
<proteinExistence type="predicted"/>
<dbReference type="InterPro" id="IPR013083">
    <property type="entry name" value="Znf_RING/FYVE/PHD"/>
</dbReference>
<dbReference type="SUPFAM" id="SSF57850">
    <property type="entry name" value="RING/U-box"/>
    <property type="match status" value="1"/>
</dbReference>
<comment type="caution">
    <text evidence="1">The sequence shown here is derived from an EMBL/GenBank/DDBJ whole genome shotgun (WGS) entry which is preliminary data.</text>
</comment>
<evidence type="ECO:0000313" key="1">
    <source>
        <dbReference type="EMBL" id="RWS28176.1"/>
    </source>
</evidence>
<reference evidence="1 2" key="1">
    <citation type="journal article" date="2018" name="Gigascience">
        <title>Genomes of trombidid mites reveal novel predicted allergens and laterally-transferred genes associated with secondary metabolism.</title>
        <authorList>
            <person name="Dong X."/>
            <person name="Chaisiri K."/>
            <person name="Xia D."/>
            <person name="Armstrong S.D."/>
            <person name="Fang Y."/>
            <person name="Donnelly M.J."/>
            <person name="Kadowaki T."/>
            <person name="McGarry J.W."/>
            <person name="Darby A.C."/>
            <person name="Makepeace B.L."/>
        </authorList>
    </citation>
    <scope>NUCLEOTIDE SEQUENCE [LARGE SCALE GENOMIC DNA]</scope>
    <source>
        <strain evidence="1">UoL-UT</strain>
    </source>
</reference>
<gene>
    <name evidence="1" type="ORF">B4U80_12811</name>
</gene>
<organism evidence="1 2">
    <name type="scientific">Leptotrombidium deliense</name>
    <dbReference type="NCBI Taxonomy" id="299467"/>
    <lineage>
        <taxon>Eukaryota</taxon>
        <taxon>Metazoa</taxon>
        <taxon>Ecdysozoa</taxon>
        <taxon>Arthropoda</taxon>
        <taxon>Chelicerata</taxon>
        <taxon>Arachnida</taxon>
        <taxon>Acari</taxon>
        <taxon>Acariformes</taxon>
        <taxon>Trombidiformes</taxon>
        <taxon>Prostigmata</taxon>
        <taxon>Anystina</taxon>
        <taxon>Parasitengona</taxon>
        <taxon>Trombiculoidea</taxon>
        <taxon>Trombiculidae</taxon>
        <taxon>Leptotrombidium</taxon>
    </lineage>
</organism>
<sequence>MSCNGKLQKRKSRKPGLPAIVDAVNIDCSNRHTFCLNCIQLYSRIDSTCPLCATEYTCLVNVDTNKATETTKTKNVVFKPQLTEEEKREYIEYLETVSDLSSEEDTDTCDLPAEKAERCIRNRVKQLKRQMNCRGVNCNSKECLTGEHDDECSDSIEEFHVGDYEWKEVCSTIDNSGKMKKLKREKTFEELLDECEQFVENAIKDEEQ</sequence>
<name>A0A443SKW7_9ACAR</name>
<dbReference type="VEuPathDB" id="VectorBase:LDEU003864"/>
<dbReference type="Proteomes" id="UP000288716">
    <property type="component" value="Unassembled WGS sequence"/>
</dbReference>